<evidence type="ECO:0000313" key="7">
    <source>
        <dbReference type="Proteomes" id="UP001652623"/>
    </source>
</evidence>
<dbReference type="RefSeq" id="XP_024923464.3">
    <property type="nucleotide sequence ID" value="XM_025067696.3"/>
</dbReference>
<dbReference type="SMART" id="SM00547">
    <property type="entry name" value="ZnF_RBZ"/>
    <property type="match status" value="2"/>
</dbReference>
<sequence length="904" mass="100078">MGGATNRFFTLLSSSSAAPIPLLLHHHHRSPGLLRLSRRPKLPLLSSSLSSFCGRRHYLTISPFSPSSSFVRKASQHFHSHAGTSSLSETHSSNSASATVSSSSLASASWASHPWPEWSSLVNSLSASGYLNRNLGIVRNDEFVGVEGLPEDFALAARACLAFARERASLVRLLSRRDVEVVVENGTPFLFNDADGSATRLGSFPSDSQTNVLDSDKVQTVDLMRFILSYASNPIFPSKSNNYNNRELVEPSVRNLLSELAKLCYCAPESRSFGSGPSQFPDRNGRTLRPLGQNIEMKRGDWICPRCNFMNFARNMKCLECEEARPKRQLTGGEWECPQCDFFNYGRNTVCLRCDCKRPGGASFASARLDMAYENGNNATIENRLAANEEKAQRWFSKISQLDNTEGLSSADEDFPEIMPLRKGVNRFVVSTRKTPLERRLTNSQYQSNLGNDGTSKMSSETESLNHLLGTAEQQSQNEISINKFGSGSNNKGVTGGQNVGTESSSSFFNSASPRYGPARGNSSSYVPFVPLPADMFAKKPNAEESGEAVTGTDESAASKTSSLTGKVFRSNECAKPGESADQAQSNDKEKEQAEKSERWFKRVAELHNVTDLAGAISDDDFPEIMPMRKGENRFVVSKKKDRSLTSPAYKRRMATEQGNKTNFVPFVPFPPDYFSKDKPQPDGKADLSNEAVDETTSSSNTPEKLPEKLDDARWKELSNERVQQMEKSKSWSLEPSRENLNENKTGFINEPSSSGKSSPKFAESNSRSKDDSSNVYFKNETSDNAPNVTGSLPPLSENQNIRESWTAKSLEGSAVKEPDPLDMSEEAKAERWFRRVAQIKDISELSQIPDEDFPSIMPMRKGVNRFVVSKRKTPLERRLTSPQYRRNLPIVSSDPTKGETDGS</sequence>
<dbReference type="FunCoup" id="A0A6P6FN26">
    <property type="interactions" value="1317"/>
</dbReference>
<feature type="region of interest" description="Disordered" evidence="5">
    <location>
        <begin position="482"/>
        <end position="522"/>
    </location>
</feature>
<dbReference type="GO" id="GO:0008270">
    <property type="term" value="F:zinc ion binding"/>
    <property type="evidence" value="ECO:0007669"/>
    <property type="project" value="UniProtKB-KW"/>
</dbReference>
<reference evidence="8" key="1">
    <citation type="submission" date="2025-08" db="UniProtKB">
        <authorList>
            <consortium name="RefSeq"/>
        </authorList>
    </citation>
    <scope>IDENTIFICATION</scope>
    <source>
        <tissue evidence="8">Seedling</tissue>
    </source>
</reference>
<dbReference type="Proteomes" id="UP001652623">
    <property type="component" value="Chromosome 7"/>
</dbReference>
<feature type="region of interest" description="Disordered" evidence="5">
    <location>
        <begin position="542"/>
        <end position="597"/>
    </location>
</feature>
<dbReference type="Gene3D" id="4.10.1060.10">
    <property type="entry name" value="Zinc finger, RanBP2-type"/>
    <property type="match status" value="2"/>
</dbReference>
<evidence type="ECO:0000256" key="1">
    <source>
        <dbReference type="ARBA" id="ARBA00022723"/>
    </source>
</evidence>
<dbReference type="PANTHER" id="PTHR23111">
    <property type="entry name" value="ZINC FINGER PROTEIN"/>
    <property type="match status" value="1"/>
</dbReference>
<feature type="domain" description="RanBP2-type" evidence="6">
    <location>
        <begin position="298"/>
        <end position="327"/>
    </location>
</feature>
<dbReference type="PANTHER" id="PTHR23111:SF30">
    <property type="entry name" value="ZINC FINGER PROTEIN VAR3, CHLOROPLASTIC"/>
    <property type="match status" value="1"/>
</dbReference>
<keyword evidence="2 4" id="KW-0863">Zinc-finger</keyword>
<feature type="compositionally biased region" description="Basic and acidic residues" evidence="5">
    <location>
        <begin position="705"/>
        <end position="742"/>
    </location>
</feature>
<feature type="compositionally biased region" description="Polar residues" evidence="5">
    <location>
        <begin position="783"/>
        <end position="808"/>
    </location>
</feature>
<protein>
    <submittedName>
        <fullName evidence="8">Zinc finger protein VAR3, chloroplastic isoform X1</fullName>
    </submittedName>
</protein>
<feature type="compositionally biased region" description="Polar residues" evidence="5">
    <location>
        <begin position="743"/>
        <end position="758"/>
    </location>
</feature>
<accession>A0A6P6FN26</accession>
<proteinExistence type="predicted"/>
<evidence type="ECO:0000256" key="2">
    <source>
        <dbReference type="ARBA" id="ARBA00022771"/>
    </source>
</evidence>
<evidence type="ECO:0000313" key="8">
    <source>
        <dbReference type="RefSeq" id="XP_024923464.3"/>
    </source>
</evidence>
<evidence type="ECO:0000256" key="3">
    <source>
        <dbReference type="ARBA" id="ARBA00022833"/>
    </source>
</evidence>
<feature type="compositionally biased region" description="Basic and acidic residues" evidence="5">
    <location>
        <begin position="815"/>
        <end position="825"/>
    </location>
</feature>
<dbReference type="GO" id="GO:0003729">
    <property type="term" value="F:mRNA binding"/>
    <property type="evidence" value="ECO:0007669"/>
    <property type="project" value="TreeGrafter"/>
</dbReference>
<gene>
    <name evidence="8" type="primary">LOC107434891</name>
</gene>
<dbReference type="PROSITE" id="PS50199">
    <property type="entry name" value="ZF_RANBP2_2"/>
    <property type="match status" value="2"/>
</dbReference>
<evidence type="ECO:0000256" key="5">
    <source>
        <dbReference type="SAM" id="MobiDB-lite"/>
    </source>
</evidence>
<organism evidence="7 8">
    <name type="scientific">Ziziphus jujuba</name>
    <name type="common">Chinese jujube</name>
    <name type="synonym">Ziziphus sativa</name>
    <dbReference type="NCBI Taxonomy" id="326968"/>
    <lineage>
        <taxon>Eukaryota</taxon>
        <taxon>Viridiplantae</taxon>
        <taxon>Streptophyta</taxon>
        <taxon>Embryophyta</taxon>
        <taxon>Tracheophyta</taxon>
        <taxon>Spermatophyta</taxon>
        <taxon>Magnoliopsida</taxon>
        <taxon>eudicotyledons</taxon>
        <taxon>Gunneridae</taxon>
        <taxon>Pentapetalae</taxon>
        <taxon>rosids</taxon>
        <taxon>fabids</taxon>
        <taxon>Rosales</taxon>
        <taxon>Rhamnaceae</taxon>
        <taxon>Paliureae</taxon>
        <taxon>Ziziphus</taxon>
    </lineage>
</organism>
<dbReference type="InterPro" id="IPR036443">
    <property type="entry name" value="Znf_RanBP2_sf"/>
</dbReference>
<dbReference type="SUPFAM" id="SSF90209">
    <property type="entry name" value="Ran binding protein zinc finger-like"/>
    <property type="match status" value="1"/>
</dbReference>
<feature type="compositionally biased region" description="Low complexity" evidence="5">
    <location>
        <begin position="504"/>
        <end position="513"/>
    </location>
</feature>
<evidence type="ECO:0000259" key="6">
    <source>
        <dbReference type="PROSITE" id="PS50199"/>
    </source>
</evidence>
<dbReference type="GeneID" id="107434891"/>
<keyword evidence="1" id="KW-0479">Metal-binding</keyword>
<feature type="compositionally biased region" description="Basic and acidic residues" evidence="5">
    <location>
        <begin position="587"/>
        <end position="597"/>
    </location>
</feature>
<dbReference type="KEGG" id="zju:107434891"/>
<dbReference type="PROSITE" id="PS01358">
    <property type="entry name" value="ZF_RANBP2_1"/>
    <property type="match status" value="2"/>
</dbReference>
<feature type="compositionally biased region" description="Polar residues" evidence="5">
    <location>
        <begin position="553"/>
        <end position="565"/>
    </location>
</feature>
<keyword evidence="3" id="KW-0862">Zinc</keyword>
<feature type="domain" description="RanBP2-type" evidence="6">
    <location>
        <begin position="331"/>
        <end position="360"/>
    </location>
</feature>
<dbReference type="AlphaFoldDB" id="A0A6P6FN26"/>
<dbReference type="InParanoid" id="A0A6P6FN26"/>
<feature type="region of interest" description="Disordered" evidence="5">
    <location>
        <begin position="639"/>
        <end position="825"/>
    </location>
</feature>
<dbReference type="Pfam" id="PF00641">
    <property type="entry name" value="Zn_ribbon_RanBP"/>
    <property type="match status" value="2"/>
</dbReference>
<feature type="compositionally biased region" description="Polar residues" evidence="5">
    <location>
        <begin position="482"/>
        <end position="493"/>
    </location>
</feature>
<dbReference type="InterPro" id="IPR001876">
    <property type="entry name" value="Znf_RanBP2"/>
</dbReference>
<dbReference type="GO" id="GO:0005737">
    <property type="term" value="C:cytoplasm"/>
    <property type="evidence" value="ECO:0007669"/>
    <property type="project" value="TreeGrafter"/>
</dbReference>
<name>A0A6P6FN26_ZIZJJ</name>
<evidence type="ECO:0000256" key="4">
    <source>
        <dbReference type="PROSITE-ProRule" id="PRU00322"/>
    </source>
</evidence>
<feature type="region of interest" description="Disordered" evidence="5">
    <location>
        <begin position="885"/>
        <end position="904"/>
    </location>
</feature>
<feature type="compositionally biased region" description="Basic and acidic residues" evidence="5">
    <location>
        <begin position="675"/>
        <end position="688"/>
    </location>
</feature>
<keyword evidence="7" id="KW-1185">Reference proteome</keyword>